<proteinExistence type="predicted"/>
<sequence>MRLELRQVGSDAAPAGATRKWYFEKGRRTLGRASDCDWQLPEDQRAVSKLHCIIERDSNGFVLLDKSANGSKVDGVVVHEGETARLSDRSRLEFGGLTFSVSISGERARDAEDPDASLALSDEPLTISAILADISSGGSSASGILGERQVEEWSMSAKGVVPDRDRSRQGAPSSRNVEIGWGGPPQLESPTKLLPDDWYTDGESNLGSHLEHGSATHVSIPISRPRPATPIADAADDVPAKETGPEADIDVEAFAELPAAPSSQLADRMEAVIARLEEAMEATFQVFDMEPPNPDNEPDLFGRNRDDAILARAEALLTRQLRLASGLDALMREAGRMMEPRILEARVDAGARRLPWLRNRDYWQAYRLQFEKNGRPLSVREIFHMAMAGETALPQGKEGRHDDETH</sequence>
<keyword evidence="4" id="KW-1185">Reference proteome</keyword>
<organism evidence="3 4">
    <name type="scientific">Rhizobium deserti</name>
    <dbReference type="NCBI Taxonomy" id="2547961"/>
    <lineage>
        <taxon>Bacteria</taxon>
        <taxon>Pseudomonadati</taxon>
        <taxon>Pseudomonadota</taxon>
        <taxon>Alphaproteobacteria</taxon>
        <taxon>Hyphomicrobiales</taxon>
        <taxon>Rhizobiaceae</taxon>
        <taxon>Rhizobium/Agrobacterium group</taxon>
        <taxon>Rhizobium</taxon>
    </lineage>
</organism>
<dbReference type="InterPro" id="IPR000253">
    <property type="entry name" value="FHA_dom"/>
</dbReference>
<name>A0A4R5UP21_9HYPH</name>
<gene>
    <name evidence="3" type="ORF">E2F50_06230</name>
</gene>
<dbReference type="Pfam" id="PF00498">
    <property type="entry name" value="FHA"/>
    <property type="match status" value="1"/>
</dbReference>
<dbReference type="PROSITE" id="PS50006">
    <property type="entry name" value="FHA_DOMAIN"/>
    <property type="match status" value="1"/>
</dbReference>
<reference evidence="3 4" key="1">
    <citation type="submission" date="2019-03" db="EMBL/GenBank/DDBJ databases">
        <title>Rhizobium sp. nov., an bacterium isolated from biocrust in Mu Us Desert.</title>
        <authorList>
            <person name="Lixiong L."/>
        </authorList>
    </citation>
    <scope>NUCLEOTIDE SEQUENCE [LARGE SCALE GENOMIC DNA]</scope>
    <source>
        <strain evidence="3 4">SPY-1</strain>
    </source>
</reference>
<evidence type="ECO:0000313" key="3">
    <source>
        <dbReference type="EMBL" id="TDK39697.1"/>
    </source>
</evidence>
<evidence type="ECO:0000259" key="2">
    <source>
        <dbReference type="PROSITE" id="PS50006"/>
    </source>
</evidence>
<dbReference type="SUPFAM" id="SSF49879">
    <property type="entry name" value="SMAD/FHA domain"/>
    <property type="match status" value="1"/>
</dbReference>
<dbReference type="EMBL" id="SMTL01000001">
    <property type="protein sequence ID" value="TDK39697.1"/>
    <property type="molecule type" value="Genomic_DNA"/>
</dbReference>
<accession>A0A4R5UP21</accession>
<dbReference type="RefSeq" id="WP_133315143.1">
    <property type="nucleotide sequence ID" value="NZ_SMTL01000001.1"/>
</dbReference>
<dbReference type="InterPro" id="IPR008984">
    <property type="entry name" value="SMAD_FHA_dom_sf"/>
</dbReference>
<evidence type="ECO:0000256" key="1">
    <source>
        <dbReference type="SAM" id="MobiDB-lite"/>
    </source>
</evidence>
<dbReference type="CDD" id="cd00060">
    <property type="entry name" value="FHA"/>
    <property type="match status" value="1"/>
</dbReference>
<dbReference type="Proteomes" id="UP000295238">
    <property type="component" value="Unassembled WGS sequence"/>
</dbReference>
<dbReference type="Gene3D" id="2.60.200.20">
    <property type="match status" value="1"/>
</dbReference>
<dbReference type="SMART" id="SM00240">
    <property type="entry name" value="FHA"/>
    <property type="match status" value="1"/>
</dbReference>
<comment type="caution">
    <text evidence="3">The sequence shown here is derived from an EMBL/GenBank/DDBJ whole genome shotgun (WGS) entry which is preliminary data.</text>
</comment>
<dbReference type="AlphaFoldDB" id="A0A4R5UP21"/>
<feature type="region of interest" description="Disordered" evidence="1">
    <location>
        <begin position="155"/>
        <end position="243"/>
    </location>
</feature>
<feature type="domain" description="FHA" evidence="2">
    <location>
        <begin position="28"/>
        <end position="78"/>
    </location>
</feature>
<protein>
    <submittedName>
        <fullName evidence="3">FHA domain-containing protein</fullName>
    </submittedName>
</protein>
<dbReference type="OrthoDB" id="273564at2"/>
<evidence type="ECO:0000313" key="4">
    <source>
        <dbReference type="Proteomes" id="UP000295238"/>
    </source>
</evidence>